<dbReference type="HOGENOM" id="CLU_984331_0_0_1"/>
<accession>K1QYT4</accession>
<dbReference type="GO" id="GO:0020037">
    <property type="term" value="F:heme binding"/>
    <property type="evidence" value="ECO:0007669"/>
    <property type="project" value="InterPro"/>
</dbReference>
<dbReference type="SUPFAM" id="SSF48264">
    <property type="entry name" value="Cytochrome P450"/>
    <property type="match status" value="1"/>
</dbReference>
<evidence type="ECO:0000313" key="8">
    <source>
        <dbReference type="EMBL" id="EKC33990.1"/>
    </source>
</evidence>
<dbReference type="EMBL" id="JH815767">
    <property type="protein sequence ID" value="EKC33990.1"/>
    <property type="molecule type" value="Genomic_DNA"/>
</dbReference>
<organism evidence="8">
    <name type="scientific">Magallana gigas</name>
    <name type="common">Pacific oyster</name>
    <name type="synonym">Crassostrea gigas</name>
    <dbReference type="NCBI Taxonomy" id="29159"/>
    <lineage>
        <taxon>Eukaryota</taxon>
        <taxon>Metazoa</taxon>
        <taxon>Spiralia</taxon>
        <taxon>Lophotrochozoa</taxon>
        <taxon>Mollusca</taxon>
        <taxon>Bivalvia</taxon>
        <taxon>Autobranchia</taxon>
        <taxon>Pteriomorphia</taxon>
        <taxon>Ostreida</taxon>
        <taxon>Ostreoidea</taxon>
        <taxon>Ostreidae</taxon>
        <taxon>Magallana</taxon>
    </lineage>
</organism>
<name>K1QYT4_MAGGI</name>
<keyword evidence="4" id="KW-0479">Metal-binding</keyword>
<dbReference type="InterPro" id="IPR050479">
    <property type="entry name" value="CYP11_CYP27_families"/>
</dbReference>
<comment type="similarity">
    <text evidence="2">Belongs to the cytochrome P450 family.</text>
</comment>
<evidence type="ECO:0000256" key="7">
    <source>
        <dbReference type="ARBA" id="ARBA00023033"/>
    </source>
</evidence>
<proteinExistence type="inferred from homology"/>
<dbReference type="PANTHER" id="PTHR24279:SF120">
    <property type="entry name" value="CYTOCHROME P450"/>
    <property type="match status" value="1"/>
</dbReference>
<keyword evidence="7" id="KW-0503">Monooxygenase</keyword>
<comment type="cofactor">
    <cofactor evidence="1">
        <name>heme</name>
        <dbReference type="ChEBI" id="CHEBI:30413"/>
    </cofactor>
</comment>
<dbReference type="Pfam" id="PF00067">
    <property type="entry name" value="p450"/>
    <property type="match status" value="1"/>
</dbReference>
<evidence type="ECO:0000256" key="2">
    <source>
        <dbReference type="ARBA" id="ARBA00010617"/>
    </source>
</evidence>
<dbReference type="PANTHER" id="PTHR24279">
    <property type="entry name" value="CYTOCHROME P450"/>
    <property type="match status" value="1"/>
</dbReference>
<dbReference type="InterPro" id="IPR036396">
    <property type="entry name" value="Cyt_P450_sf"/>
</dbReference>
<gene>
    <name evidence="8" type="ORF">CGI_10007409</name>
</gene>
<sequence length="283" mass="32122">MDGPTSHTPSRCCVLAQLAQHNTFYANVLRSSTAHVTVYAKVLRSSTFTTTPKRHAYEATTPSIETTHLSSKVVTNLSKKNDKVISEIEIRHFDEIPGPSGIYQLPYLGLLLQMKPFTKYAKDNMQQRVLNWTQKYGPICKQRLGNDWYVFLTDPNDVEKVFRNDRKFPFRGVLPLTKVYTKRTNASPGLTGLNDEEWYTLRKSAQRAILRQKAVYKYLSAISVIADDFVDKFRGQCQIDDVLHHLMEFSTERQHFDGSLTASTQIGGGQNCGAQVTCPVLEH</sequence>
<keyword evidence="5" id="KW-0560">Oxidoreductase</keyword>
<evidence type="ECO:0000256" key="4">
    <source>
        <dbReference type="ARBA" id="ARBA00022723"/>
    </source>
</evidence>
<dbReference type="InterPro" id="IPR001128">
    <property type="entry name" value="Cyt_P450"/>
</dbReference>
<protein>
    <submittedName>
        <fullName evidence="8">Putative cytochrome P450 CYP44</fullName>
    </submittedName>
</protein>
<evidence type="ECO:0000256" key="1">
    <source>
        <dbReference type="ARBA" id="ARBA00001971"/>
    </source>
</evidence>
<reference evidence="8" key="1">
    <citation type="journal article" date="2012" name="Nature">
        <title>The oyster genome reveals stress adaptation and complexity of shell formation.</title>
        <authorList>
            <person name="Zhang G."/>
            <person name="Fang X."/>
            <person name="Guo X."/>
            <person name="Li L."/>
            <person name="Luo R."/>
            <person name="Xu F."/>
            <person name="Yang P."/>
            <person name="Zhang L."/>
            <person name="Wang X."/>
            <person name="Qi H."/>
            <person name="Xiong Z."/>
            <person name="Que H."/>
            <person name="Xie Y."/>
            <person name="Holland P.W."/>
            <person name="Paps J."/>
            <person name="Zhu Y."/>
            <person name="Wu F."/>
            <person name="Chen Y."/>
            <person name="Wang J."/>
            <person name="Peng C."/>
            <person name="Meng J."/>
            <person name="Yang L."/>
            <person name="Liu J."/>
            <person name="Wen B."/>
            <person name="Zhang N."/>
            <person name="Huang Z."/>
            <person name="Zhu Q."/>
            <person name="Feng Y."/>
            <person name="Mount A."/>
            <person name="Hedgecock D."/>
            <person name="Xu Z."/>
            <person name="Liu Y."/>
            <person name="Domazet-Loso T."/>
            <person name="Du Y."/>
            <person name="Sun X."/>
            <person name="Zhang S."/>
            <person name="Liu B."/>
            <person name="Cheng P."/>
            <person name="Jiang X."/>
            <person name="Li J."/>
            <person name="Fan D."/>
            <person name="Wang W."/>
            <person name="Fu W."/>
            <person name="Wang T."/>
            <person name="Wang B."/>
            <person name="Zhang J."/>
            <person name="Peng Z."/>
            <person name="Li Y."/>
            <person name="Li N."/>
            <person name="Wang J."/>
            <person name="Chen M."/>
            <person name="He Y."/>
            <person name="Tan F."/>
            <person name="Song X."/>
            <person name="Zheng Q."/>
            <person name="Huang R."/>
            <person name="Yang H."/>
            <person name="Du X."/>
            <person name="Chen L."/>
            <person name="Yang M."/>
            <person name="Gaffney P.M."/>
            <person name="Wang S."/>
            <person name="Luo L."/>
            <person name="She Z."/>
            <person name="Ming Y."/>
            <person name="Huang W."/>
            <person name="Zhang S."/>
            <person name="Huang B."/>
            <person name="Zhang Y."/>
            <person name="Qu T."/>
            <person name="Ni P."/>
            <person name="Miao G."/>
            <person name="Wang J."/>
            <person name="Wang Q."/>
            <person name="Steinberg C.E."/>
            <person name="Wang H."/>
            <person name="Li N."/>
            <person name="Qian L."/>
            <person name="Zhang G."/>
            <person name="Li Y."/>
            <person name="Yang H."/>
            <person name="Liu X."/>
            <person name="Wang J."/>
            <person name="Yin Y."/>
            <person name="Wang J."/>
        </authorList>
    </citation>
    <scope>NUCLEOTIDE SEQUENCE [LARGE SCALE GENOMIC DNA]</scope>
    <source>
        <strain evidence="8">05x7-T-G4-1.051#20</strain>
    </source>
</reference>
<evidence type="ECO:0000256" key="6">
    <source>
        <dbReference type="ARBA" id="ARBA00023004"/>
    </source>
</evidence>
<keyword evidence="3" id="KW-0349">Heme</keyword>
<dbReference type="GO" id="GO:0004497">
    <property type="term" value="F:monooxygenase activity"/>
    <property type="evidence" value="ECO:0007669"/>
    <property type="project" value="UniProtKB-KW"/>
</dbReference>
<dbReference type="Gene3D" id="1.10.630.10">
    <property type="entry name" value="Cytochrome P450"/>
    <property type="match status" value="1"/>
</dbReference>
<dbReference type="GO" id="GO:0016705">
    <property type="term" value="F:oxidoreductase activity, acting on paired donors, with incorporation or reduction of molecular oxygen"/>
    <property type="evidence" value="ECO:0007669"/>
    <property type="project" value="InterPro"/>
</dbReference>
<dbReference type="AlphaFoldDB" id="K1QYT4"/>
<evidence type="ECO:0000256" key="5">
    <source>
        <dbReference type="ARBA" id="ARBA00023002"/>
    </source>
</evidence>
<dbReference type="InParanoid" id="K1QYT4"/>
<keyword evidence="6" id="KW-0408">Iron</keyword>
<dbReference type="GO" id="GO:0005506">
    <property type="term" value="F:iron ion binding"/>
    <property type="evidence" value="ECO:0007669"/>
    <property type="project" value="InterPro"/>
</dbReference>
<evidence type="ECO:0000256" key="3">
    <source>
        <dbReference type="ARBA" id="ARBA00022617"/>
    </source>
</evidence>